<sequence>MHHDLNAPHIDPRAASSSYLLLAQGFLEAGRSRSIETHSKATVDAVHNAHWLTLGSLESTWHYTVDVLMPVYDAFYHPFGLKDTVGYSKSTLGGEGLDSRTFETAGVDAYRRIRYTSRIAIHLGSSATDWEPTSTRRT</sequence>
<name>A0A5C3KE10_COPMA</name>
<accession>A0A5C3KE10</accession>
<organism evidence="1 2">
    <name type="scientific">Coprinopsis marcescibilis</name>
    <name type="common">Agaric fungus</name>
    <name type="synonym">Psathyrella marcescibilis</name>
    <dbReference type="NCBI Taxonomy" id="230819"/>
    <lineage>
        <taxon>Eukaryota</taxon>
        <taxon>Fungi</taxon>
        <taxon>Dikarya</taxon>
        <taxon>Basidiomycota</taxon>
        <taxon>Agaricomycotina</taxon>
        <taxon>Agaricomycetes</taxon>
        <taxon>Agaricomycetidae</taxon>
        <taxon>Agaricales</taxon>
        <taxon>Agaricineae</taxon>
        <taxon>Psathyrellaceae</taxon>
        <taxon>Coprinopsis</taxon>
    </lineage>
</organism>
<reference evidence="1 2" key="1">
    <citation type="journal article" date="2019" name="Nat. Ecol. Evol.">
        <title>Megaphylogeny resolves global patterns of mushroom evolution.</title>
        <authorList>
            <person name="Varga T."/>
            <person name="Krizsan K."/>
            <person name="Foldi C."/>
            <person name="Dima B."/>
            <person name="Sanchez-Garcia M."/>
            <person name="Sanchez-Ramirez S."/>
            <person name="Szollosi G.J."/>
            <person name="Szarkandi J.G."/>
            <person name="Papp V."/>
            <person name="Albert L."/>
            <person name="Andreopoulos W."/>
            <person name="Angelini C."/>
            <person name="Antonin V."/>
            <person name="Barry K.W."/>
            <person name="Bougher N.L."/>
            <person name="Buchanan P."/>
            <person name="Buyck B."/>
            <person name="Bense V."/>
            <person name="Catcheside P."/>
            <person name="Chovatia M."/>
            <person name="Cooper J."/>
            <person name="Damon W."/>
            <person name="Desjardin D."/>
            <person name="Finy P."/>
            <person name="Geml J."/>
            <person name="Haridas S."/>
            <person name="Hughes K."/>
            <person name="Justo A."/>
            <person name="Karasinski D."/>
            <person name="Kautmanova I."/>
            <person name="Kiss B."/>
            <person name="Kocsube S."/>
            <person name="Kotiranta H."/>
            <person name="LaButti K.M."/>
            <person name="Lechner B.E."/>
            <person name="Liimatainen K."/>
            <person name="Lipzen A."/>
            <person name="Lukacs Z."/>
            <person name="Mihaltcheva S."/>
            <person name="Morgado L.N."/>
            <person name="Niskanen T."/>
            <person name="Noordeloos M.E."/>
            <person name="Ohm R.A."/>
            <person name="Ortiz-Santana B."/>
            <person name="Ovrebo C."/>
            <person name="Racz N."/>
            <person name="Riley R."/>
            <person name="Savchenko A."/>
            <person name="Shiryaev A."/>
            <person name="Soop K."/>
            <person name="Spirin V."/>
            <person name="Szebenyi C."/>
            <person name="Tomsovsky M."/>
            <person name="Tulloss R.E."/>
            <person name="Uehling J."/>
            <person name="Grigoriev I.V."/>
            <person name="Vagvolgyi C."/>
            <person name="Papp T."/>
            <person name="Martin F.M."/>
            <person name="Miettinen O."/>
            <person name="Hibbett D.S."/>
            <person name="Nagy L.G."/>
        </authorList>
    </citation>
    <scope>NUCLEOTIDE SEQUENCE [LARGE SCALE GENOMIC DNA]</scope>
    <source>
        <strain evidence="1 2">CBS 121175</strain>
    </source>
</reference>
<evidence type="ECO:0000313" key="1">
    <source>
        <dbReference type="EMBL" id="TFK17903.1"/>
    </source>
</evidence>
<dbReference type="Proteomes" id="UP000307440">
    <property type="component" value="Unassembled WGS sequence"/>
</dbReference>
<proteinExistence type="predicted"/>
<evidence type="ECO:0000313" key="2">
    <source>
        <dbReference type="Proteomes" id="UP000307440"/>
    </source>
</evidence>
<protein>
    <submittedName>
        <fullName evidence="1">Uncharacterized protein</fullName>
    </submittedName>
</protein>
<keyword evidence="2" id="KW-1185">Reference proteome</keyword>
<gene>
    <name evidence="1" type="ORF">FA15DRAFT_297145</name>
</gene>
<dbReference type="EMBL" id="ML210451">
    <property type="protein sequence ID" value="TFK17903.1"/>
    <property type="molecule type" value="Genomic_DNA"/>
</dbReference>
<dbReference type="AlphaFoldDB" id="A0A5C3KE10"/>